<comment type="caution">
    <text evidence="2">The sequence shown here is derived from an EMBL/GenBank/DDBJ whole genome shotgun (WGS) entry which is preliminary data.</text>
</comment>
<keyword evidence="1" id="KW-1133">Transmembrane helix</keyword>
<gene>
    <name evidence="2" type="ORF">H6A60_06040</name>
</gene>
<name>A0ABS2DRT3_9BURK</name>
<evidence type="ECO:0000313" key="2">
    <source>
        <dbReference type="EMBL" id="MBM6704046.1"/>
    </source>
</evidence>
<organism evidence="2 3">
    <name type="scientific">Sutterella massiliensis</name>
    <dbReference type="NCBI Taxonomy" id="1816689"/>
    <lineage>
        <taxon>Bacteria</taxon>
        <taxon>Pseudomonadati</taxon>
        <taxon>Pseudomonadota</taxon>
        <taxon>Betaproteobacteria</taxon>
        <taxon>Burkholderiales</taxon>
        <taxon>Sutterellaceae</taxon>
        <taxon>Sutterella</taxon>
    </lineage>
</organism>
<keyword evidence="3" id="KW-1185">Reference proteome</keyword>
<dbReference type="RefSeq" id="WP_205102510.1">
    <property type="nucleotide sequence ID" value="NZ_JACJJC010000007.1"/>
</dbReference>
<keyword evidence="1" id="KW-0812">Transmembrane</keyword>
<reference evidence="2 3" key="1">
    <citation type="journal article" date="2021" name="Sci. Rep.">
        <title>The distribution of antibiotic resistance genes in chicken gut microbiota commensals.</title>
        <authorList>
            <person name="Juricova H."/>
            <person name="Matiasovicova J."/>
            <person name="Kubasova T."/>
            <person name="Cejkova D."/>
            <person name="Rychlik I."/>
        </authorList>
    </citation>
    <scope>NUCLEOTIDE SEQUENCE [LARGE SCALE GENOMIC DNA]</scope>
    <source>
        <strain evidence="2 3">An829</strain>
    </source>
</reference>
<dbReference type="EMBL" id="JACJJC010000007">
    <property type="protein sequence ID" value="MBM6704046.1"/>
    <property type="molecule type" value="Genomic_DNA"/>
</dbReference>
<accession>A0ABS2DRT3</accession>
<protein>
    <recommendedName>
        <fullName evidence="4">ESPR domain-containing protein</fullName>
    </recommendedName>
</protein>
<feature type="transmembrane region" description="Helical" evidence="1">
    <location>
        <begin position="37"/>
        <end position="58"/>
    </location>
</feature>
<keyword evidence="1" id="KW-0472">Membrane</keyword>
<evidence type="ECO:0000313" key="3">
    <source>
        <dbReference type="Proteomes" id="UP000715095"/>
    </source>
</evidence>
<dbReference type="Proteomes" id="UP000715095">
    <property type="component" value="Unassembled WGS sequence"/>
</dbReference>
<sequence>MQKRHLFLEAKRSKRVAARFGEGESSDESSRKGNRKAALRVILFSSAAISVVCSVYGIDEQTDFSSGNTLIRRRGARAFERPIGLVYFAETCRLHEDVGPAGIDERFSI</sequence>
<proteinExistence type="predicted"/>
<evidence type="ECO:0000256" key="1">
    <source>
        <dbReference type="SAM" id="Phobius"/>
    </source>
</evidence>
<evidence type="ECO:0008006" key="4">
    <source>
        <dbReference type="Google" id="ProtNLM"/>
    </source>
</evidence>